<dbReference type="InterPro" id="IPR022712">
    <property type="entry name" value="Beta_Casp"/>
</dbReference>
<gene>
    <name evidence="4" type="ORF">COS76_02730</name>
</gene>
<accession>A0A2M7AWZ8</accession>
<dbReference type="EMBL" id="PEVY01000056">
    <property type="protein sequence ID" value="PIU75073.1"/>
    <property type="molecule type" value="Genomic_DNA"/>
</dbReference>
<evidence type="ECO:0000313" key="5">
    <source>
        <dbReference type="Proteomes" id="UP000228775"/>
    </source>
</evidence>
<feature type="domain" description="Metallo-beta-lactamase" evidence="2">
    <location>
        <begin position="13"/>
        <end position="206"/>
    </location>
</feature>
<reference evidence="5" key="1">
    <citation type="submission" date="2017-09" db="EMBL/GenBank/DDBJ databases">
        <title>Depth-based differentiation of microbial function through sediment-hosted aquifers and enrichment of novel symbionts in the deep terrestrial subsurface.</title>
        <authorList>
            <person name="Probst A.J."/>
            <person name="Ladd B."/>
            <person name="Jarett J.K."/>
            <person name="Geller-Mcgrath D.E."/>
            <person name="Sieber C.M.K."/>
            <person name="Emerson J.B."/>
            <person name="Anantharaman K."/>
            <person name="Thomas B.C."/>
            <person name="Malmstrom R."/>
            <person name="Stieglmeier M."/>
            <person name="Klingl A."/>
            <person name="Woyke T."/>
            <person name="Ryan C.M."/>
            <person name="Banfield J.F."/>
        </authorList>
    </citation>
    <scope>NUCLEOTIDE SEQUENCE [LARGE SCALE GENOMIC DNA]</scope>
</reference>
<protein>
    <submittedName>
        <fullName evidence="4">MBL fold hydrolase</fullName>
    </submittedName>
</protein>
<dbReference type="GO" id="GO:0016787">
    <property type="term" value="F:hydrolase activity"/>
    <property type="evidence" value="ECO:0007669"/>
    <property type="project" value="UniProtKB-KW"/>
</dbReference>
<comment type="caution">
    <text evidence="4">The sequence shown here is derived from an EMBL/GenBank/DDBJ whole genome shotgun (WGS) entry which is preliminary data.</text>
</comment>
<dbReference type="SMART" id="SM00849">
    <property type="entry name" value="Lactamase_B"/>
    <property type="match status" value="1"/>
</dbReference>
<evidence type="ECO:0000313" key="4">
    <source>
        <dbReference type="EMBL" id="PIU75073.1"/>
    </source>
</evidence>
<dbReference type="InterPro" id="IPR011108">
    <property type="entry name" value="RMMBL"/>
</dbReference>
<dbReference type="SMART" id="SM01027">
    <property type="entry name" value="Beta-Casp"/>
    <property type="match status" value="1"/>
</dbReference>
<dbReference type="GO" id="GO:0004521">
    <property type="term" value="F:RNA endonuclease activity"/>
    <property type="evidence" value="ECO:0007669"/>
    <property type="project" value="TreeGrafter"/>
</dbReference>
<keyword evidence="1 4" id="KW-0378">Hydrolase</keyword>
<dbReference type="InterPro" id="IPR036866">
    <property type="entry name" value="RibonucZ/Hydroxyglut_hydro"/>
</dbReference>
<dbReference type="Pfam" id="PF07521">
    <property type="entry name" value="RMMBL"/>
    <property type="match status" value="1"/>
</dbReference>
<dbReference type="PANTHER" id="PTHR11203">
    <property type="entry name" value="CLEAVAGE AND POLYADENYLATION SPECIFICITY FACTOR FAMILY MEMBER"/>
    <property type="match status" value="1"/>
</dbReference>
<evidence type="ECO:0000259" key="3">
    <source>
        <dbReference type="SMART" id="SM01027"/>
    </source>
</evidence>
<dbReference type="Gene3D" id="3.60.15.10">
    <property type="entry name" value="Ribonuclease Z/Hydroxyacylglutathione hydrolase-like"/>
    <property type="match status" value="1"/>
</dbReference>
<evidence type="ECO:0000259" key="2">
    <source>
        <dbReference type="SMART" id="SM00849"/>
    </source>
</evidence>
<dbReference type="InterPro" id="IPR001279">
    <property type="entry name" value="Metallo-B-lactamas"/>
</dbReference>
<dbReference type="Proteomes" id="UP000228775">
    <property type="component" value="Unassembled WGS sequence"/>
</dbReference>
<dbReference type="Gene3D" id="3.40.50.10890">
    <property type="match status" value="1"/>
</dbReference>
<dbReference type="Pfam" id="PF10996">
    <property type="entry name" value="Beta-Casp"/>
    <property type="match status" value="1"/>
</dbReference>
<dbReference type="AlphaFoldDB" id="A0A2M7AWZ8"/>
<dbReference type="InterPro" id="IPR050698">
    <property type="entry name" value="MBL"/>
</dbReference>
<dbReference type="CDD" id="cd16295">
    <property type="entry name" value="TTHA0252-CPSF-like_MBL-fold"/>
    <property type="match status" value="1"/>
</dbReference>
<dbReference type="PANTHER" id="PTHR11203:SF37">
    <property type="entry name" value="INTEGRATOR COMPLEX SUBUNIT 11"/>
    <property type="match status" value="1"/>
</dbReference>
<organism evidence="4 5">
    <name type="scientific">Candidatus Portnoybacteria bacterium CG06_land_8_20_14_3_00_39_12</name>
    <dbReference type="NCBI Taxonomy" id="1974809"/>
    <lineage>
        <taxon>Bacteria</taxon>
        <taxon>Candidatus Portnoyibacteriota</taxon>
    </lineage>
</organism>
<name>A0A2M7AWZ8_9BACT</name>
<proteinExistence type="predicted"/>
<dbReference type="SUPFAM" id="SSF56281">
    <property type="entry name" value="Metallo-hydrolase/oxidoreductase"/>
    <property type="match status" value="1"/>
</dbReference>
<evidence type="ECO:0000256" key="1">
    <source>
        <dbReference type="ARBA" id="ARBA00022801"/>
    </source>
</evidence>
<dbReference type="Pfam" id="PF16661">
    <property type="entry name" value="Lactamase_B_6"/>
    <property type="match status" value="1"/>
</dbReference>
<feature type="domain" description="Beta-Casp" evidence="3">
    <location>
        <begin position="237"/>
        <end position="362"/>
    </location>
</feature>
<sequence>MRLTFCGGARSVTGANYLLETKNHKILIDCGLSQGSPTSNQLNFRDFSYDPKTIEAVILTHAHLDHCGRLPWLYKNGFRGRVLCTAPTRDFTELVLLDSERIWRKQEPHLLKLFNLADVNGVLGLFEIYDYHRQISLGSDLFFQFKNAGHILGSAIVEIVLEKQKLVFSGDLGNPPTPLLPDPETVEQADYVIVESAYGDKVHQSKQMCQGEFENIIEDVVAQNGVLMVPVFTIERAQELLYELNALVEQKRIPHVPIFLDSPLAIEATQVYRKYRQYFSQQAAQLATSGDDIFNFLGLELTLTKEESKEINQIPSPKIILAGSGMSEGGRICYHELHYLSNSQNVLLIIAYQAQGTLGRKLADGHKKVVIFGQAVRVNAKIKSLDGYSSHADQPGLIRWLTAIAKPIKKVFIVQGEIEAAEALGQQIKDHLGIPALAPKIDQVFEL</sequence>